<accession>A0A6N7QYN4</accession>
<evidence type="ECO:0000256" key="4">
    <source>
        <dbReference type="ARBA" id="ARBA00022490"/>
    </source>
</evidence>
<evidence type="ECO:0000313" key="12">
    <source>
        <dbReference type="Proteomes" id="UP000433788"/>
    </source>
</evidence>
<keyword evidence="7" id="KW-0547">Nucleotide-binding</keyword>
<keyword evidence="9" id="KW-0460">Magnesium</keyword>
<comment type="subcellular location">
    <subcellularLocation>
        <location evidence="1">Cytoplasm</location>
    </subcellularLocation>
</comment>
<evidence type="ECO:0000256" key="7">
    <source>
        <dbReference type="ARBA" id="ARBA00022741"/>
    </source>
</evidence>
<dbReference type="RefSeq" id="WP_153718853.1">
    <property type="nucleotide sequence ID" value="NZ_WJPP01000002.1"/>
</dbReference>
<keyword evidence="5" id="KW-0819">tRNA processing</keyword>
<dbReference type="SUPFAM" id="SSF52540">
    <property type="entry name" value="P-loop containing nucleoside triphosphate hydrolases"/>
    <property type="match status" value="1"/>
</dbReference>
<sequence>MQLVDAAATEALGASIAQDCPAFACIHLHGELGAGKTTLVRGFLQAMGHTGAVRSPTYTLIEPYETPAGKFFHLDLYRLSDPEELEFIGLRDWVDAGVLLIEWPEQAAGVVPAADIDVVLRVQGNAREATLTYFPKR</sequence>
<keyword evidence="12" id="KW-1185">Reference proteome</keyword>
<dbReference type="AlphaFoldDB" id="A0A6N7QYN4"/>
<dbReference type="GO" id="GO:0016740">
    <property type="term" value="F:transferase activity"/>
    <property type="evidence" value="ECO:0007669"/>
    <property type="project" value="UniProtKB-KW"/>
</dbReference>
<dbReference type="Pfam" id="PF02367">
    <property type="entry name" value="TsaE"/>
    <property type="match status" value="1"/>
</dbReference>
<dbReference type="PANTHER" id="PTHR33540">
    <property type="entry name" value="TRNA THREONYLCARBAMOYLADENOSINE BIOSYNTHESIS PROTEIN TSAE"/>
    <property type="match status" value="1"/>
</dbReference>
<keyword evidence="6" id="KW-0479">Metal-binding</keyword>
<dbReference type="GO" id="GO:0002949">
    <property type="term" value="P:tRNA threonylcarbamoyladenosine modification"/>
    <property type="evidence" value="ECO:0007669"/>
    <property type="project" value="InterPro"/>
</dbReference>
<gene>
    <name evidence="11" type="primary">tsaE</name>
    <name evidence="11" type="ORF">GH984_03615</name>
</gene>
<name>A0A6N7QYN4_9GAMM</name>
<evidence type="ECO:0000256" key="5">
    <source>
        <dbReference type="ARBA" id="ARBA00022694"/>
    </source>
</evidence>
<dbReference type="Gene3D" id="3.40.50.300">
    <property type="entry name" value="P-loop containing nucleotide triphosphate hydrolases"/>
    <property type="match status" value="1"/>
</dbReference>
<evidence type="ECO:0000256" key="1">
    <source>
        <dbReference type="ARBA" id="ARBA00004496"/>
    </source>
</evidence>
<evidence type="ECO:0000256" key="6">
    <source>
        <dbReference type="ARBA" id="ARBA00022723"/>
    </source>
</evidence>
<dbReference type="GO" id="GO:0005737">
    <property type="term" value="C:cytoplasm"/>
    <property type="evidence" value="ECO:0007669"/>
    <property type="project" value="UniProtKB-SubCell"/>
</dbReference>
<dbReference type="EMBL" id="WJPP01000002">
    <property type="protein sequence ID" value="MRH77784.1"/>
    <property type="molecule type" value="Genomic_DNA"/>
</dbReference>
<evidence type="ECO:0000256" key="9">
    <source>
        <dbReference type="ARBA" id="ARBA00022842"/>
    </source>
</evidence>
<keyword evidence="11" id="KW-0808">Transferase</keyword>
<evidence type="ECO:0000256" key="10">
    <source>
        <dbReference type="ARBA" id="ARBA00032441"/>
    </source>
</evidence>
<dbReference type="PANTHER" id="PTHR33540:SF2">
    <property type="entry name" value="TRNA THREONYLCARBAMOYLADENOSINE BIOSYNTHESIS PROTEIN TSAE"/>
    <property type="match status" value="1"/>
</dbReference>
<protein>
    <recommendedName>
        <fullName evidence="3">tRNA threonylcarbamoyladenosine biosynthesis protein TsaE</fullName>
    </recommendedName>
    <alternativeName>
        <fullName evidence="10">t(6)A37 threonylcarbamoyladenosine biosynthesis protein TsaE</fullName>
    </alternativeName>
</protein>
<dbReference type="Proteomes" id="UP000433788">
    <property type="component" value="Unassembled WGS sequence"/>
</dbReference>
<evidence type="ECO:0000256" key="2">
    <source>
        <dbReference type="ARBA" id="ARBA00007599"/>
    </source>
</evidence>
<proteinExistence type="inferred from homology"/>
<dbReference type="InterPro" id="IPR003442">
    <property type="entry name" value="T6A_TsaE"/>
</dbReference>
<comment type="caution">
    <text evidence="11">The sequence shown here is derived from an EMBL/GenBank/DDBJ whole genome shotgun (WGS) entry which is preliminary data.</text>
</comment>
<evidence type="ECO:0000313" key="11">
    <source>
        <dbReference type="EMBL" id="MRH77784.1"/>
    </source>
</evidence>
<evidence type="ECO:0000256" key="3">
    <source>
        <dbReference type="ARBA" id="ARBA00019010"/>
    </source>
</evidence>
<keyword evidence="8" id="KW-0067">ATP-binding</keyword>
<evidence type="ECO:0000256" key="8">
    <source>
        <dbReference type="ARBA" id="ARBA00022840"/>
    </source>
</evidence>
<keyword evidence="4" id="KW-0963">Cytoplasm</keyword>
<dbReference type="InterPro" id="IPR027417">
    <property type="entry name" value="P-loop_NTPase"/>
</dbReference>
<dbReference type="NCBIfam" id="TIGR00150">
    <property type="entry name" value="T6A_YjeE"/>
    <property type="match status" value="1"/>
</dbReference>
<dbReference type="GO" id="GO:0046872">
    <property type="term" value="F:metal ion binding"/>
    <property type="evidence" value="ECO:0007669"/>
    <property type="project" value="UniProtKB-KW"/>
</dbReference>
<comment type="similarity">
    <text evidence="2">Belongs to the TsaE family.</text>
</comment>
<dbReference type="GO" id="GO:0005524">
    <property type="term" value="F:ATP binding"/>
    <property type="evidence" value="ECO:0007669"/>
    <property type="project" value="UniProtKB-KW"/>
</dbReference>
<organism evidence="11 12">
    <name type="scientific">Spiribacter salilacus</name>
    <dbReference type="NCBI Taxonomy" id="2664894"/>
    <lineage>
        <taxon>Bacteria</taxon>
        <taxon>Pseudomonadati</taxon>
        <taxon>Pseudomonadota</taxon>
        <taxon>Gammaproteobacteria</taxon>
        <taxon>Chromatiales</taxon>
        <taxon>Ectothiorhodospiraceae</taxon>
        <taxon>Spiribacter</taxon>
    </lineage>
</organism>
<reference evidence="11 12" key="1">
    <citation type="submission" date="2019-11" db="EMBL/GenBank/DDBJ databases">
        <authorList>
            <person name="Zhang X.Y."/>
        </authorList>
    </citation>
    <scope>NUCLEOTIDE SEQUENCE [LARGE SCALE GENOMIC DNA]</scope>
    <source>
        <strain evidence="11 12">C176</strain>
    </source>
</reference>